<evidence type="ECO:0000256" key="1">
    <source>
        <dbReference type="ARBA" id="ARBA00006479"/>
    </source>
</evidence>
<keyword evidence="4" id="KW-1185">Reference proteome</keyword>
<dbReference type="PANTHER" id="PTHR18964">
    <property type="entry name" value="ROK (REPRESSOR, ORF, KINASE) FAMILY"/>
    <property type="match status" value="1"/>
</dbReference>
<organism evidence="3 4">
    <name type="scientific">Aciditerrimonas ferrireducens</name>
    <dbReference type="NCBI Taxonomy" id="667306"/>
    <lineage>
        <taxon>Bacteria</taxon>
        <taxon>Bacillati</taxon>
        <taxon>Actinomycetota</taxon>
        <taxon>Acidimicrobiia</taxon>
        <taxon>Acidimicrobiales</taxon>
        <taxon>Acidimicrobiaceae</taxon>
        <taxon>Aciditerrimonas</taxon>
    </lineage>
</organism>
<gene>
    <name evidence="3" type="ORF">ACFFRE_08125</name>
</gene>
<evidence type="ECO:0000256" key="2">
    <source>
        <dbReference type="SAM" id="MobiDB-lite"/>
    </source>
</evidence>
<dbReference type="Gene3D" id="3.30.420.40">
    <property type="match status" value="2"/>
</dbReference>
<comment type="caution">
    <text evidence="3">The sequence shown here is derived from an EMBL/GenBank/DDBJ whole genome shotgun (WGS) entry which is preliminary data.</text>
</comment>
<protein>
    <submittedName>
        <fullName evidence="3">ROK family protein</fullName>
    </submittedName>
</protein>
<evidence type="ECO:0000313" key="3">
    <source>
        <dbReference type="EMBL" id="MFC0082114.1"/>
    </source>
</evidence>
<dbReference type="PANTHER" id="PTHR18964:SF169">
    <property type="entry name" value="N-ACETYLMANNOSAMINE KINASE"/>
    <property type="match status" value="1"/>
</dbReference>
<dbReference type="RefSeq" id="WP_377789554.1">
    <property type="nucleotide sequence ID" value="NZ_JBHLYQ010000072.1"/>
</dbReference>
<proteinExistence type="inferred from homology"/>
<sequence length="341" mass="34493">MHRQAVDSWPAAADRWCLAVDIGATKLAVGLVSGSGAVRAAERVPTPHGPAGDPEPGLRVLFGAVDQVCRVARTEGLRVLACGVGSGGPMDAERRISPLHIPGWRDLPIGPLLAERTGLATFVDNDAKALVLGEWWWGAGRGYRNLLGMVVSSGIGAGLVVDGRLLDGASGNAGHLGHLVVVPDGRPCACGNRGCVEAETSGLAIAAWTGRPPAEASPAVRRRAGALVGQAVASAVVLLDLSLAVVGGSVALGYGSAFFEAANAALARHAPIGYARAARIVPVAQGPDAPLAGAGAVGWRGLLGVEEPPPVLERRAGSDGQDPSDQGESSARGGPTARPPQ</sequence>
<dbReference type="InterPro" id="IPR049874">
    <property type="entry name" value="ROK_cs"/>
</dbReference>
<evidence type="ECO:0000313" key="4">
    <source>
        <dbReference type="Proteomes" id="UP001589788"/>
    </source>
</evidence>
<dbReference type="SUPFAM" id="SSF53067">
    <property type="entry name" value="Actin-like ATPase domain"/>
    <property type="match status" value="1"/>
</dbReference>
<dbReference type="InterPro" id="IPR043129">
    <property type="entry name" value="ATPase_NBD"/>
</dbReference>
<dbReference type="Pfam" id="PF00480">
    <property type="entry name" value="ROK"/>
    <property type="match status" value="1"/>
</dbReference>
<dbReference type="InterPro" id="IPR000600">
    <property type="entry name" value="ROK"/>
</dbReference>
<comment type="similarity">
    <text evidence="1">Belongs to the ROK (NagC/XylR) family.</text>
</comment>
<dbReference type="EMBL" id="JBHLYQ010000072">
    <property type="protein sequence ID" value="MFC0082114.1"/>
    <property type="molecule type" value="Genomic_DNA"/>
</dbReference>
<dbReference type="CDD" id="cd23763">
    <property type="entry name" value="ASKHA_ATPase_ROK"/>
    <property type="match status" value="1"/>
</dbReference>
<reference evidence="3 4" key="1">
    <citation type="submission" date="2024-09" db="EMBL/GenBank/DDBJ databases">
        <authorList>
            <person name="Sun Q."/>
            <person name="Mori K."/>
        </authorList>
    </citation>
    <scope>NUCLEOTIDE SEQUENCE [LARGE SCALE GENOMIC DNA]</scope>
    <source>
        <strain evidence="3 4">JCM 15389</strain>
    </source>
</reference>
<dbReference type="Proteomes" id="UP001589788">
    <property type="component" value="Unassembled WGS sequence"/>
</dbReference>
<accession>A0ABV6C340</accession>
<dbReference type="PROSITE" id="PS01125">
    <property type="entry name" value="ROK"/>
    <property type="match status" value="1"/>
</dbReference>
<feature type="region of interest" description="Disordered" evidence="2">
    <location>
        <begin position="308"/>
        <end position="341"/>
    </location>
</feature>
<name>A0ABV6C340_9ACTN</name>